<dbReference type="GO" id="GO:0009055">
    <property type="term" value="F:electron transfer activity"/>
    <property type="evidence" value="ECO:0007669"/>
    <property type="project" value="InterPro"/>
</dbReference>
<name>A0A1G9NSV4_9CORY</name>
<accession>A0A1G9NSV4</accession>
<dbReference type="OrthoDB" id="9795587at2"/>
<keyword evidence="2" id="KW-0472">Membrane</keyword>
<dbReference type="SUPFAM" id="SSF81342">
    <property type="entry name" value="Transmembrane di-heme cytochromes"/>
    <property type="match status" value="1"/>
</dbReference>
<protein>
    <submittedName>
        <fullName evidence="3">Thiosulfate reductase cytochrome b subunit</fullName>
    </submittedName>
</protein>
<organism evidence="3 4">
    <name type="scientific">Corynebacterium mycetoides</name>
    <dbReference type="NCBI Taxonomy" id="38302"/>
    <lineage>
        <taxon>Bacteria</taxon>
        <taxon>Bacillati</taxon>
        <taxon>Actinomycetota</taxon>
        <taxon>Actinomycetes</taxon>
        <taxon>Mycobacteriales</taxon>
        <taxon>Corynebacteriaceae</taxon>
        <taxon>Corynebacterium</taxon>
    </lineage>
</organism>
<sequence>MQTPLRRGLPRVEGGEPWPPAGASVELDRPSPAPVTDIVAGSVAEPVSRDDLTAVPLRRGLPRTPGGEPFPPAAETRLALPAAAFRTVAPVEAAPNEPSEPVDPAESAPAAPAPKAPAAQPGRDWGRWVTAAISLGFAFALAVLLARYVAGTGWGAQFLARYDGQQPLPESAPVGLPAWLNWAHFFNMFLMVLIIKTGLSVRRERKPEAYWAPKNNPRAKISLTLWLHLMLDIAWVVLGAVFYVLLFTTGQWVRIVPTSWETVPNAVSAGLQYLTLDWPLENGWVRYNALQELTYFAVVFIAAPLAIVSGARMSPWWPKGVTVVSMKAARAIHFPTMIFFVVFTVTHVALVLLTGMRRNLNAMFAARGSVDPAAYATDWTGTLVFLVALVFIALAYLAARPTVVAPVARLTGNVSNR</sequence>
<feature type="transmembrane region" description="Helical" evidence="2">
    <location>
        <begin position="293"/>
        <end position="311"/>
    </location>
</feature>
<feature type="transmembrane region" description="Helical" evidence="2">
    <location>
        <begin position="332"/>
        <end position="353"/>
    </location>
</feature>
<proteinExistence type="predicted"/>
<dbReference type="Proteomes" id="UP000199350">
    <property type="component" value="Chromosome I"/>
</dbReference>
<reference evidence="4" key="1">
    <citation type="submission" date="2016-10" db="EMBL/GenBank/DDBJ databases">
        <authorList>
            <person name="Varghese N."/>
            <person name="Submissions S."/>
        </authorList>
    </citation>
    <scope>NUCLEOTIDE SEQUENCE [LARGE SCALE GENOMIC DNA]</scope>
    <source>
        <strain evidence="4">DSM 20632</strain>
    </source>
</reference>
<dbReference type="Gene3D" id="1.20.950.20">
    <property type="entry name" value="Transmembrane di-heme cytochromes, Chain C"/>
    <property type="match status" value="1"/>
</dbReference>
<dbReference type="RefSeq" id="WP_092149870.1">
    <property type="nucleotide sequence ID" value="NZ_LT629700.1"/>
</dbReference>
<dbReference type="AlphaFoldDB" id="A0A1G9NSV4"/>
<feature type="transmembrane region" description="Helical" evidence="2">
    <location>
        <begin position="182"/>
        <end position="202"/>
    </location>
</feature>
<evidence type="ECO:0000256" key="1">
    <source>
        <dbReference type="SAM" id="MobiDB-lite"/>
    </source>
</evidence>
<evidence type="ECO:0000313" key="3">
    <source>
        <dbReference type="EMBL" id="SDL89065.1"/>
    </source>
</evidence>
<keyword evidence="2" id="KW-1133">Transmembrane helix</keyword>
<dbReference type="GO" id="GO:0005886">
    <property type="term" value="C:plasma membrane"/>
    <property type="evidence" value="ECO:0007669"/>
    <property type="project" value="UniProtKB-SubCell"/>
</dbReference>
<evidence type="ECO:0000313" key="4">
    <source>
        <dbReference type="Proteomes" id="UP000199350"/>
    </source>
</evidence>
<feature type="region of interest" description="Disordered" evidence="1">
    <location>
        <begin position="93"/>
        <end position="121"/>
    </location>
</feature>
<feature type="transmembrane region" description="Helical" evidence="2">
    <location>
        <begin position="128"/>
        <end position="150"/>
    </location>
</feature>
<dbReference type="STRING" id="38302.SAMN04488535_1142"/>
<dbReference type="EMBL" id="LT629700">
    <property type="protein sequence ID" value="SDL89065.1"/>
    <property type="molecule type" value="Genomic_DNA"/>
</dbReference>
<evidence type="ECO:0000256" key="2">
    <source>
        <dbReference type="SAM" id="Phobius"/>
    </source>
</evidence>
<dbReference type="GO" id="GO:0022904">
    <property type="term" value="P:respiratory electron transport chain"/>
    <property type="evidence" value="ECO:0007669"/>
    <property type="project" value="InterPro"/>
</dbReference>
<dbReference type="InterPro" id="IPR016174">
    <property type="entry name" value="Di-haem_cyt_TM"/>
</dbReference>
<keyword evidence="2" id="KW-0812">Transmembrane</keyword>
<feature type="transmembrane region" description="Helical" evidence="2">
    <location>
        <begin position="223"/>
        <end position="246"/>
    </location>
</feature>
<gene>
    <name evidence="3" type="ORF">SAMN04488535_1142</name>
</gene>
<feature type="region of interest" description="Disordered" evidence="1">
    <location>
        <begin position="1"/>
        <end position="74"/>
    </location>
</feature>
<feature type="transmembrane region" description="Helical" evidence="2">
    <location>
        <begin position="379"/>
        <end position="399"/>
    </location>
</feature>
<feature type="compositionally biased region" description="Low complexity" evidence="1">
    <location>
        <begin position="97"/>
        <end position="110"/>
    </location>
</feature>
<keyword evidence="4" id="KW-1185">Reference proteome</keyword>